<dbReference type="SUPFAM" id="SSF82693">
    <property type="entry name" value="Multidrug efflux transporter AcrB pore domain, PN1, PN2, PC1 and PC2 subdomains"/>
    <property type="match status" value="3"/>
</dbReference>
<evidence type="ECO:0000256" key="5">
    <source>
        <dbReference type="ARBA" id="ARBA00022692"/>
    </source>
</evidence>
<keyword evidence="4" id="KW-1003">Cell membrane</keyword>
<dbReference type="RefSeq" id="WP_317975467.1">
    <property type="nucleotide sequence ID" value="NZ_BTFW01000001.1"/>
</dbReference>
<comment type="caution">
    <text evidence="9">The sequence shown here is derived from an EMBL/GenBank/DDBJ whole genome shotgun (WGS) entry which is preliminary data.</text>
</comment>
<dbReference type="Gene3D" id="3.30.70.1430">
    <property type="entry name" value="Multidrug efflux transporter AcrB pore domain"/>
    <property type="match status" value="2"/>
</dbReference>
<feature type="transmembrane region" description="Helical" evidence="8">
    <location>
        <begin position="866"/>
        <end position="887"/>
    </location>
</feature>
<feature type="transmembrane region" description="Helical" evidence="8">
    <location>
        <begin position="967"/>
        <end position="987"/>
    </location>
</feature>
<keyword evidence="3" id="KW-0813">Transport</keyword>
<keyword evidence="10" id="KW-1185">Reference proteome</keyword>
<evidence type="ECO:0000256" key="1">
    <source>
        <dbReference type="ARBA" id="ARBA00004651"/>
    </source>
</evidence>
<dbReference type="Gene3D" id="3.30.70.1320">
    <property type="entry name" value="Multidrug efflux transporter AcrB pore domain like"/>
    <property type="match status" value="1"/>
</dbReference>
<feature type="transmembrane region" description="Helical" evidence="8">
    <location>
        <begin position="926"/>
        <end position="946"/>
    </location>
</feature>
<gene>
    <name evidence="9" type="ORF">NUTIK01_25950</name>
</gene>
<evidence type="ECO:0000256" key="8">
    <source>
        <dbReference type="SAM" id="Phobius"/>
    </source>
</evidence>
<keyword evidence="6 8" id="KW-1133">Transmembrane helix</keyword>
<feature type="transmembrane region" description="Helical" evidence="8">
    <location>
        <begin position="536"/>
        <end position="556"/>
    </location>
</feature>
<evidence type="ECO:0000256" key="2">
    <source>
        <dbReference type="ARBA" id="ARBA00010942"/>
    </source>
</evidence>
<dbReference type="PANTHER" id="PTHR32063">
    <property type="match status" value="1"/>
</dbReference>
<feature type="transmembrane region" description="Helical" evidence="8">
    <location>
        <begin position="342"/>
        <end position="359"/>
    </location>
</feature>
<comment type="similarity">
    <text evidence="2">Belongs to the resistance-nodulation-cell division (RND) (TC 2.A.6) family.</text>
</comment>
<dbReference type="Proteomes" id="UP001187221">
    <property type="component" value="Unassembled WGS sequence"/>
</dbReference>
<reference evidence="9 10" key="1">
    <citation type="submission" date="2023-06" db="EMBL/GenBank/DDBJ databases">
        <title>Draft genome sequence of Novosphingobium sp. strain IK01.</title>
        <authorList>
            <person name="Hatamoto M."/>
            <person name="Ikarashi T."/>
            <person name="Yamaguchi T."/>
        </authorList>
    </citation>
    <scope>NUCLEOTIDE SEQUENCE [LARGE SCALE GENOMIC DNA]</scope>
    <source>
        <strain evidence="9 10">IK01</strain>
    </source>
</reference>
<evidence type="ECO:0000313" key="10">
    <source>
        <dbReference type="Proteomes" id="UP001187221"/>
    </source>
</evidence>
<accession>A0ABQ6P972</accession>
<feature type="transmembrane region" description="Helical" evidence="8">
    <location>
        <begin position="894"/>
        <end position="914"/>
    </location>
</feature>
<evidence type="ECO:0000256" key="4">
    <source>
        <dbReference type="ARBA" id="ARBA00022475"/>
    </source>
</evidence>
<dbReference type="PRINTS" id="PR00702">
    <property type="entry name" value="ACRIFLAVINRP"/>
</dbReference>
<name>A0ABQ6P972_9SPHN</name>
<dbReference type="SUPFAM" id="SSF82866">
    <property type="entry name" value="Multidrug efflux transporter AcrB transmembrane domain"/>
    <property type="match status" value="2"/>
</dbReference>
<feature type="transmembrane region" description="Helical" evidence="8">
    <location>
        <begin position="999"/>
        <end position="1022"/>
    </location>
</feature>
<dbReference type="SUPFAM" id="SSF82714">
    <property type="entry name" value="Multidrug efflux transporter AcrB TolC docking domain, DN and DC subdomains"/>
    <property type="match status" value="2"/>
</dbReference>
<sequence>MLRKLVTLSLSYRLVVLGLALAVATLGTWAFLGLPVDAYPNIAQTQVKMILKAPGMTPEEVESRVIAPIETEMLGIPGQAVLRSSAKYAIADITIDFTDGTDIYWARQQVAERLSGVMANLPASVSGGMAPISTPLSDVYMFTIEGPLSLQQKRELLDWTIRPALRTVPGVADVNALGGYVRTYEVRPDPTALAAAHLSIGDIKAAIESGNRNDGAGRLVSGEETLIVRTVGAIQTNADLGALVIASRAGPSGDPRVVRLADVASVSTGSLTRYGAVSRNGGSEVVEGLVIALRGADAQKVVAGVKARVEELQHALPAGTSIHAFYDRSDLVGRAVGTVEEALLEATVLVIVLLVVFLGDWRAAAIVAATLPMAALITFLFMHLFGLTANLMSLGGLAIAIGMLVDGAVVVVENVVERLSQTGRQTGQGDKEALPRLNLVLRATSDVIVPVSAGIVIIALVFLPLLSLQGLEGKLFAPVALTIVFALAGSLLLALTLVPVLASFGLKQGHDHEPPVMRWLAPRYRRLLAGAFERKTMVYGVAGLGLVLAGLAYGAVGKTFMPTMDEGSVIVQLTKLPTINLDQSLAIDRAVERAIKTVPEVDQAIARTGSDEIGLDPMGLNETDTFVVLKPQSEWRGDKDFVVEQIRHAVDGLPGVQTSFTQPIEMRVSEMLTGARGDLAIKIFGPDTRVLADLAGRIQKTLRGVRGASEVLTVANDNVDYLQLDVDRVAAGRLGMPVDQLEDTLRAAVEGMPAGIVAEGQRRIPIVIRGQDALRDDPTRFADMQMVTPSGVVARVADMAHVSRRQGPVKLDHENASRFALVQAFVGGRDLVGFVDEAKAQVAAKVPLPTGYRIVWGGQFENQQRAAARLMLVIPVALLLIFGVLLVTLRSLRAAGLIVANIPFAMVGGVISLWASGQYLSVPASVGFIALLGIAVLNGLVLVAYFRQLREEGLPMEHVVRVGAERRLRPVLMTASITAFGLVPLLFATGPGSEIQKPLAIVVIGGLVTSTLLTLILLPILFERLGESKAEQEDQTNPLREPDHA</sequence>
<comment type="subcellular location">
    <subcellularLocation>
        <location evidence="1">Cell membrane</location>
        <topology evidence="1">Multi-pass membrane protein</topology>
    </subcellularLocation>
</comment>
<feature type="transmembrane region" description="Helical" evidence="8">
    <location>
        <begin position="366"/>
        <end position="385"/>
    </location>
</feature>
<dbReference type="InterPro" id="IPR004763">
    <property type="entry name" value="CusA-like"/>
</dbReference>
<dbReference type="InterPro" id="IPR001036">
    <property type="entry name" value="Acrflvin-R"/>
</dbReference>
<evidence type="ECO:0000256" key="6">
    <source>
        <dbReference type="ARBA" id="ARBA00022989"/>
    </source>
</evidence>
<keyword evidence="7 8" id="KW-0472">Membrane</keyword>
<evidence type="ECO:0000256" key="3">
    <source>
        <dbReference type="ARBA" id="ARBA00022448"/>
    </source>
</evidence>
<dbReference type="EMBL" id="BTFW01000001">
    <property type="protein sequence ID" value="GMM61818.1"/>
    <property type="molecule type" value="Genomic_DNA"/>
</dbReference>
<dbReference type="PANTHER" id="PTHR32063:SF68">
    <property type="entry name" value="PROBALE CATION EFFLUX SYSTEM PROTEIN"/>
    <property type="match status" value="1"/>
</dbReference>
<dbReference type="Gene3D" id="3.30.70.1440">
    <property type="entry name" value="Multidrug efflux transporter AcrB pore domain"/>
    <property type="match status" value="1"/>
</dbReference>
<evidence type="ECO:0000313" key="9">
    <source>
        <dbReference type="EMBL" id="GMM61818.1"/>
    </source>
</evidence>
<feature type="transmembrane region" description="Helical" evidence="8">
    <location>
        <begin position="437"/>
        <end position="463"/>
    </location>
</feature>
<dbReference type="Gene3D" id="3.30.2090.10">
    <property type="entry name" value="Multidrug efflux transporter AcrB TolC docking domain, DN and DC subdomains"/>
    <property type="match status" value="2"/>
</dbReference>
<keyword evidence="5 8" id="KW-0812">Transmembrane</keyword>
<proteinExistence type="inferred from homology"/>
<protein>
    <submittedName>
        <fullName evidence="9">CusA/CzcA family heavy metal efflux RND transporter</fullName>
    </submittedName>
</protein>
<feature type="transmembrane region" description="Helical" evidence="8">
    <location>
        <begin position="391"/>
        <end position="416"/>
    </location>
</feature>
<dbReference type="Pfam" id="PF00873">
    <property type="entry name" value="ACR_tran"/>
    <property type="match status" value="1"/>
</dbReference>
<dbReference type="InterPro" id="IPR027463">
    <property type="entry name" value="AcrB_DN_DC_subdom"/>
</dbReference>
<organism evidence="9 10">
    <name type="scientific">Novosphingobium pituita</name>
    <dbReference type="NCBI Taxonomy" id="3056842"/>
    <lineage>
        <taxon>Bacteria</taxon>
        <taxon>Pseudomonadati</taxon>
        <taxon>Pseudomonadota</taxon>
        <taxon>Alphaproteobacteria</taxon>
        <taxon>Sphingomonadales</taxon>
        <taxon>Sphingomonadaceae</taxon>
        <taxon>Novosphingobium</taxon>
    </lineage>
</organism>
<feature type="transmembrane region" description="Helical" evidence="8">
    <location>
        <begin position="475"/>
        <end position="502"/>
    </location>
</feature>
<evidence type="ECO:0000256" key="7">
    <source>
        <dbReference type="ARBA" id="ARBA00023136"/>
    </source>
</evidence>
<dbReference type="Gene3D" id="1.20.1640.10">
    <property type="entry name" value="Multidrug efflux transporter AcrB transmembrane domain"/>
    <property type="match status" value="2"/>
</dbReference>
<dbReference type="NCBIfam" id="TIGR00914">
    <property type="entry name" value="2A0601"/>
    <property type="match status" value="1"/>
</dbReference>